<dbReference type="STRING" id="1121881.SAMN02745225_01234"/>
<feature type="domain" description="ABC transporter" evidence="4">
    <location>
        <begin position="6"/>
        <end position="248"/>
    </location>
</feature>
<dbReference type="InterPro" id="IPR003593">
    <property type="entry name" value="AAA+_ATPase"/>
</dbReference>
<dbReference type="InterPro" id="IPR003439">
    <property type="entry name" value="ABC_transporter-like_ATP-bd"/>
</dbReference>
<organism evidence="5 6">
    <name type="scientific">Ferrithrix thermotolerans DSM 19514</name>
    <dbReference type="NCBI Taxonomy" id="1121881"/>
    <lineage>
        <taxon>Bacteria</taxon>
        <taxon>Bacillati</taxon>
        <taxon>Actinomycetota</taxon>
        <taxon>Acidimicrobiia</taxon>
        <taxon>Acidimicrobiales</taxon>
        <taxon>Acidimicrobiaceae</taxon>
        <taxon>Ferrithrix</taxon>
    </lineage>
</organism>
<dbReference type="OrthoDB" id="9806149at2"/>
<dbReference type="NCBIfam" id="TIGR01978">
    <property type="entry name" value="sufC"/>
    <property type="match status" value="1"/>
</dbReference>
<evidence type="ECO:0000259" key="4">
    <source>
        <dbReference type="PROSITE" id="PS50893"/>
    </source>
</evidence>
<dbReference type="SMART" id="SM00382">
    <property type="entry name" value="AAA"/>
    <property type="match status" value="1"/>
</dbReference>
<dbReference type="AlphaFoldDB" id="A0A1M4V8A9"/>
<dbReference type="InterPro" id="IPR010230">
    <property type="entry name" value="FeS-cluster_ATPase_SufC"/>
</dbReference>
<dbReference type="RefSeq" id="WP_072790019.1">
    <property type="nucleotide sequence ID" value="NZ_FQUL01000014.1"/>
</dbReference>
<accession>A0A1M4V8A9</accession>
<dbReference type="Proteomes" id="UP000184295">
    <property type="component" value="Unassembled WGS sequence"/>
</dbReference>
<evidence type="ECO:0000256" key="3">
    <source>
        <dbReference type="ARBA" id="ARBA00022840"/>
    </source>
</evidence>
<name>A0A1M4V8A9_9ACTN</name>
<sequence length="249" mass="27294">MKEMLLEVENLHVEADGAKILKGLDLKIAPGELHVIMGPNGAGKSTLANALMSNPAYAITEGTVRFKGEDVTLWTPDTKAKAGMFLAFQYPEEISGVSVVQFLRQAISARKGIDVSALEVRFALMEWMDRLGMDPVFAERHLNAGFSGGEKKRNEILQMALLEPDLALLDETDSGLDIDALRTVADGVAEVRGERPEMGVLLITHYNRILSYLEPDFVHIAIGGKIVESGKADLALALERSGYEKWRTN</sequence>
<evidence type="ECO:0000256" key="1">
    <source>
        <dbReference type="ARBA" id="ARBA00006216"/>
    </source>
</evidence>
<reference evidence="6" key="1">
    <citation type="submission" date="2016-11" db="EMBL/GenBank/DDBJ databases">
        <authorList>
            <person name="Varghese N."/>
            <person name="Submissions S."/>
        </authorList>
    </citation>
    <scope>NUCLEOTIDE SEQUENCE [LARGE SCALE GENOMIC DNA]</scope>
    <source>
        <strain evidence="6">DSM 19514</strain>
    </source>
</reference>
<dbReference type="Pfam" id="PF00005">
    <property type="entry name" value="ABC_tran"/>
    <property type="match status" value="1"/>
</dbReference>
<evidence type="ECO:0000256" key="2">
    <source>
        <dbReference type="ARBA" id="ARBA00022741"/>
    </source>
</evidence>
<gene>
    <name evidence="5" type="ORF">SAMN02745225_01234</name>
</gene>
<keyword evidence="2" id="KW-0547">Nucleotide-binding</keyword>
<protein>
    <submittedName>
        <fullName evidence="5">Fe-S cluster assembly ATP-binding protein</fullName>
    </submittedName>
</protein>
<evidence type="ECO:0000313" key="5">
    <source>
        <dbReference type="EMBL" id="SHE65162.1"/>
    </source>
</evidence>
<dbReference type="PROSITE" id="PS00211">
    <property type="entry name" value="ABC_TRANSPORTER_1"/>
    <property type="match status" value="1"/>
</dbReference>
<dbReference type="GO" id="GO:0005524">
    <property type="term" value="F:ATP binding"/>
    <property type="evidence" value="ECO:0007669"/>
    <property type="project" value="UniProtKB-KW"/>
</dbReference>
<dbReference type="EMBL" id="FQUL01000014">
    <property type="protein sequence ID" value="SHE65162.1"/>
    <property type="molecule type" value="Genomic_DNA"/>
</dbReference>
<dbReference type="InterPro" id="IPR017871">
    <property type="entry name" value="ABC_transporter-like_CS"/>
</dbReference>
<dbReference type="PANTHER" id="PTHR43204:SF1">
    <property type="entry name" value="ABC TRANSPORTER I FAMILY MEMBER 6, CHLOROPLASTIC"/>
    <property type="match status" value="1"/>
</dbReference>
<dbReference type="Gene3D" id="3.40.50.300">
    <property type="entry name" value="P-loop containing nucleotide triphosphate hydrolases"/>
    <property type="match status" value="1"/>
</dbReference>
<evidence type="ECO:0000313" key="6">
    <source>
        <dbReference type="Proteomes" id="UP000184295"/>
    </source>
</evidence>
<dbReference type="SUPFAM" id="SSF52540">
    <property type="entry name" value="P-loop containing nucleoside triphosphate hydrolases"/>
    <property type="match status" value="1"/>
</dbReference>
<keyword evidence="3 5" id="KW-0067">ATP-binding</keyword>
<dbReference type="PANTHER" id="PTHR43204">
    <property type="entry name" value="ABC TRANSPORTER I FAMILY MEMBER 6, CHLOROPLASTIC"/>
    <property type="match status" value="1"/>
</dbReference>
<dbReference type="CDD" id="cd03217">
    <property type="entry name" value="ABC_FeS_Assembly"/>
    <property type="match status" value="1"/>
</dbReference>
<proteinExistence type="inferred from homology"/>
<keyword evidence="6" id="KW-1185">Reference proteome</keyword>
<dbReference type="GO" id="GO:0016887">
    <property type="term" value="F:ATP hydrolysis activity"/>
    <property type="evidence" value="ECO:0007669"/>
    <property type="project" value="InterPro"/>
</dbReference>
<dbReference type="PROSITE" id="PS50893">
    <property type="entry name" value="ABC_TRANSPORTER_2"/>
    <property type="match status" value="1"/>
</dbReference>
<comment type="similarity">
    <text evidence="1">Belongs to the ABC transporter superfamily. Ycf16 family.</text>
</comment>
<dbReference type="InterPro" id="IPR027417">
    <property type="entry name" value="P-loop_NTPase"/>
</dbReference>